<feature type="non-terminal residue" evidence="2">
    <location>
        <position position="1"/>
    </location>
</feature>
<reference evidence="2" key="1">
    <citation type="submission" date="2023-10" db="EMBL/GenBank/DDBJ databases">
        <authorList>
            <person name="Chen Y."/>
            <person name="Shah S."/>
            <person name="Dougan E. K."/>
            <person name="Thang M."/>
            <person name="Chan C."/>
        </authorList>
    </citation>
    <scope>NUCLEOTIDE SEQUENCE [LARGE SCALE GENOMIC DNA]</scope>
</reference>
<feature type="compositionally biased region" description="Basic residues" evidence="1">
    <location>
        <begin position="24"/>
        <end position="33"/>
    </location>
</feature>
<feature type="non-terminal residue" evidence="2">
    <location>
        <position position="194"/>
    </location>
</feature>
<gene>
    <name evidence="2" type="ORF">PCOR1329_LOCUS21179</name>
</gene>
<dbReference type="Proteomes" id="UP001189429">
    <property type="component" value="Unassembled WGS sequence"/>
</dbReference>
<accession>A0ABN9RLZ4</accession>
<protein>
    <submittedName>
        <fullName evidence="2">Uncharacterized protein</fullName>
    </submittedName>
</protein>
<sequence>WKTGPSAPRSRSCRSRFSQAVARSSRRLLRSRPARLGTRRDPRRPVLGASTSTPMALPRPLLCAAVLPEQAKGCAASVRPGALRAQHALRAPVEASVLFDEVLRFFQSSVPADIRLCDPAGLTMEVLVMEDYRPVDIAVGVTPAEGGGAKAAFTHKTMTDITRFHLVVQAAERTLAPDSAPPFCEMLDFDFPED</sequence>
<organism evidence="2 3">
    <name type="scientific">Prorocentrum cordatum</name>
    <dbReference type="NCBI Taxonomy" id="2364126"/>
    <lineage>
        <taxon>Eukaryota</taxon>
        <taxon>Sar</taxon>
        <taxon>Alveolata</taxon>
        <taxon>Dinophyceae</taxon>
        <taxon>Prorocentrales</taxon>
        <taxon>Prorocentraceae</taxon>
        <taxon>Prorocentrum</taxon>
    </lineage>
</organism>
<dbReference type="EMBL" id="CAUYUJ010006944">
    <property type="protein sequence ID" value="CAK0819102.1"/>
    <property type="molecule type" value="Genomic_DNA"/>
</dbReference>
<evidence type="ECO:0000313" key="2">
    <source>
        <dbReference type="EMBL" id="CAK0819102.1"/>
    </source>
</evidence>
<feature type="region of interest" description="Disordered" evidence="1">
    <location>
        <begin position="1"/>
        <end position="53"/>
    </location>
</feature>
<name>A0ABN9RLZ4_9DINO</name>
<proteinExistence type="predicted"/>
<evidence type="ECO:0000256" key="1">
    <source>
        <dbReference type="SAM" id="MobiDB-lite"/>
    </source>
</evidence>
<evidence type="ECO:0000313" key="3">
    <source>
        <dbReference type="Proteomes" id="UP001189429"/>
    </source>
</evidence>
<comment type="caution">
    <text evidence="2">The sequence shown here is derived from an EMBL/GenBank/DDBJ whole genome shotgun (WGS) entry which is preliminary data.</text>
</comment>
<keyword evidence="3" id="KW-1185">Reference proteome</keyword>